<organism evidence="3">
    <name type="scientific">marine sediment metagenome</name>
    <dbReference type="NCBI Taxonomy" id="412755"/>
    <lineage>
        <taxon>unclassified sequences</taxon>
        <taxon>metagenomes</taxon>
        <taxon>ecological metagenomes</taxon>
    </lineage>
</organism>
<proteinExistence type="predicted"/>
<feature type="domain" description="DUF5681" evidence="2">
    <location>
        <begin position="23"/>
        <end position="90"/>
    </location>
</feature>
<feature type="compositionally biased region" description="Polar residues" evidence="1">
    <location>
        <begin position="1"/>
        <end position="16"/>
    </location>
</feature>
<name>A0A0F9TIH5_9ZZZZ</name>
<dbReference type="Pfam" id="PF18932">
    <property type="entry name" value="DUF5681"/>
    <property type="match status" value="1"/>
</dbReference>
<dbReference type="InterPro" id="IPR043736">
    <property type="entry name" value="DUF5681"/>
</dbReference>
<dbReference type="EMBL" id="LAZR01000321">
    <property type="protein sequence ID" value="KKN74707.1"/>
    <property type="molecule type" value="Genomic_DNA"/>
</dbReference>
<accession>A0A0F9TIH5</accession>
<protein>
    <recommendedName>
        <fullName evidence="2">DUF5681 domain-containing protein</fullName>
    </recommendedName>
</protein>
<dbReference type="AlphaFoldDB" id="A0A0F9TIH5"/>
<evidence type="ECO:0000313" key="3">
    <source>
        <dbReference type="EMBL" id="KKN74707.1"/>
    </source>
</evidence>
<feature type="region of interest" description="Disordered" evidence="1">
    <location>
        <begin position="1"/>
        <end position="41"/>
    </location>
</feature>
<reference evidence="3" key="1">
    <citation type="journal article" date="2015" name="Nature">
        <title>Complex archaea that bridge the gap between prokaryotes and eukaryotes.</title>
        <authorList>
            <person name="Spang A."/>
            <person name="Saw J.H."/>
            <person name="Jorgensen S.L."/>
            <person name="Zaremba-Niedzwiedzka K."/>
            <person name="Martijn J."/>
            <person name="Lind A.E."/>
            <person name="van Eijk R."/>
            <person name="Schleper C."/>
            <person name="Guy L."/>
            <person name="Ettema T.J."/>
        </authorList>
    </citation>
    <scope>NUCLEOTIDE SEQUENCE</scope>
</reference>
<evidence type="ECO:0000259" key="2">
    <source>
        <dbReference type="Pfam" id="PF18932"/>
    </source>
</evidence>
<evidence type="ECO:0000256" key="1">
    <source>
        <dbReference type="SAM" id="MobiDB-lite"/>
    </source>
</evidence>
<gene>
    <name evidence="3" type="ORF">LCGC14_0387490</name>
</gene>
<comment type="caution">
    <text evidence="3">The sequence shown here is derived from an EMBL/GenBank/DDBJ whole genome shotgun (WGS) entry which is preliminary data.</text>
</comment>
<sequence length="133" mass="14769">MTTKIKQQTLNKQGFQPGNEHGNRWLSGESGNPAGRPKNSLTSLLRDIVEANDEEKKRELADELVNLATARGARGQIPALMEILNRLDGKVTEKHLNVNVTTTPEGLLEAQERLLNAQARTNALKEKYKDAIK</sequence>